<dbReference type="InterPro" id="IPR001878">
    <property type="entry name" value="Znf_CCHC"/>
</dbReference>
<dbReference type="Proteomes" id="UP000186817">
    <property type="component" value="Unassembled WGS sequence"/>
</dbReference>
<evidence type="ECO:0000313" key="5">
    <source>
        <dbReference type="Proteomes" id="UP000186817"/>
    </source>
</evidence>
<evidence type="ECO:0000256" key="1">
    <source>
        <dbReference type="PROSITE-ProRule" id="PRU00047"/>
    </source>
</evidence>
<evidence type="ECO:0000256" key="2">
    <source>
        <dbReference type="SAM" id="MobiDB-lite"/>
    </source>
</evidence>
<sequence>MFETGAVTLLDAAEIRNDEFLDEHLTVTLDTGDVDAEATAARVLFSRKLHYLLSQLVKDSAKLIVRQNEDSTAFETWRRLFKKFSLPGATGSTSLLTQLLDFKFNPATFEQDFHVWETIKTRYERQSGVPLPDGVLVATLLNKTTGALQQHLRLNARTLQTYAQVQEVILEYHGSRLLMNPVAQTSANATFQGGASAPMDIGALAAALWKGKGKGKNGKGGKGGKGKDFSKSQGKGNSQHWNFMKGKGKGKGKSKPTSSSTSVCWSCGKTGHFASNCPTYRVSAVDGDDQLWNDDQGDWTYFGECDDWSDWTEWAINTVSELYDSSWDQAASSAKAETLKPKEEASSSSGAATLPVSAVTLEGPPGLSAPRAKPKAKSGVSPSALLMSAVVLGNFGLGNTFRVDGMTNGVVDFNFGGFGESLDFVPPALMAPLETFSLNGRMEENQRLFSVGDLGLENLNTTFKDDALEEHLMASTLEDSDPWILFDSGSTFEEHFESTVDDLWKEQELSVEAPQPLFKQPQSQKGLKEQSTEDTFRLRLQQTASGTLEDFKKALLEQLSEKDPATGQPYTHDLWLDFPSCWVGVHYESRSTLFVPEDAHFEEQLGNGRMTLVVRPETDKAPFWHADVWRKTGATLVSEPFVGATCFEKADLQLVECEPEAPEYVAHRPKGLKQPGEPTLTEPSQAELHRFVLETGRTFGVLQCDPEPALRAIATSVTGEVGGLSFRSTPVGWKQAEGTVGNMQATLYGQIKALRLEILERYDVDLSVHSALFTWLVCHAQWLVNRYLCNAEGTTAFERRWRKKYAGRAAFVPGIWLGKDTESDQHFVADATGVFKTRSVKRHPPSRQADVALLQSISARPWDPTGSKAETDTFVFPAKRSEEATALDPSNFGEEQQQQANEPLAPSDLQEVEQALGDDVDDAAAEAIPPREDLSDWESMSDGDNFELPFVTLGRMTKEMKSISTKWVKLRKPDGTVRCHIVARGYTQQVEDKDETSASTPSLTTLRLLLTLAVAKGWHISIGDISTAFLHALVSEDFYVIPPLEFYPEGRTLWKLRKALYGLKHSTKLWQQHFASVMEKNNFRRMKSDPNLYVHESKKLYVLAYVDDLMFFGSGADVSTLIADLQKHLLLKVTGTLDEGNSATFLGRNLKRTSTFISVGMSPSYIDAMLELYGLTQCRHALAPGSDALRKNFDVEPLEPEDHKRYKRRWPTFVAFERAPRHHARREGSEQRCVTFPVMMIFQCVRLLRLPLTRAAQPQLCHAHTVDFGQPARPVIVPLLTPADFDQAGVQRPPQPTFAQEARALIALLRWIVKALLGAFGATTLALVVHYFGQRWRRDFLGAMAPKLQTLPPWSRETAHPRPGHGFGQATFMPDFSTYGFWSTLQLMLEVLFGGRQQEQLWRPGSPLPDNAATALALSTLYRGTAPASPSWTPPELWMISRSHFQWLYAMQPGTVLRSPESWAPFMVHMTLPLATFQQALANAQRTGYFTVSHSDVLGTLDQCLNLALSPRSAHLFYTFQLSIMEQQGVVYTFLPGTEICTFGCRPTQQWLALIFGTQRARMWNRRYVDFLIRLATFEIPMNPSGCTFVPVRHFQPPYALVADLNRYFANRGCRHFRLMHLPVLPEVYRLGAAGGSHAVYFDEAGTALKGGV</sequence>
<dbReference type="Gene3D" id="4.10.60.10">
    <property type="entry name" value="Zinc finger, CCHC-type"/>
    <property type="match status" value="1"/>
</dbReference>
<dbReference type="SUPFAM" id="SSF57756">
    <property type="entry name" value="Retrovirus zinc finger-like domains"/>
    <property type="match status" value="1"/>
</dbReference>
<feature type="compositionally biased region" description="Basic residues" evidence="2">
    <location>
        <begin position="212"/>
        <end position="224"/>
    </location>
</feature>
<dbReference type="GO" id="GO:0003676">
    <property type="term" value="F:nucleic acid binding"/>
    <property type="evidence" value="ECO:0007669"/>
    <property type="project" value="InterPro"/>
</dbReference>
<dbReference type="InterPro" id="IPR036875">
    <property type="entry name" value="Znf_CCHC_sf"/>
</dbReference>
<keyword evidence="5" id="KW-1185">Reference proteome</keyword>
<organism evidence="4 5">
    <name type="scientific">Symbiodinium microadriaticum</name>
    <name type="common">Dinoflagellate</name>
    <name type="synonym">Zooxanthella microadriatica</name>
    <dbReference type="NCBI Taxonomy" id="2951"/>
    <lineage>
        <taxon>Eukaryota</taxon>
        <taxon>Sar</taxon>
        <taxon>Alveolata</taxon>
        <taxon>Dinophyceae</taxon>
        <taxon>Suessiales</taxon>
        <taxon>Symbiodiniaceae</taxon>
        <taxon>Symbiodinium</taxon>
    </lineage>
</organism>
<feature type="region of interest" description="Disordered" evidence="2">
    <location>
        <begin position="212"/>
        <end position="259"/>
    </location>
</feature>
<gene>
    <name evidence="4" type="ORF">AK812_SmicGene29684</name>
</gene>
<dbReference type="InterPro" id="IPR013103">
    <property type="entry name" value="RVT_2"/>
</dbReference>
<dbReference type="OrthoDB" id="448915at2759"/>
<dbReference type="PROSITE" id="PS50158">
    <property type="entry name" value="ZF_CCHC"/>
    <property type="match status" value="1"/>
</dbReference>
<dbReference type="InterPro" id="IPR043502">
    <property type="entry name" value="DNA/RNA_pol_sf"/>
</dbReference>
<feature type="domain" description="CCHC-type" evidence="3">
    <location>
        <begin position="264"/>
        <end position="278"/>
    </location>
</feature>
<evidence type="ECO:0000259" key="3">
    <source>
        <dbReference type="PROSITE" id="PS50158"/>
    </source>
</evidence>
<protein>
    <submittedName>
        <fullName evidence="4">Retrovirus-related Pol polyprotein from transposon TNT 1-94</fullName>
    </submittedName>
</protein>
<name>A0A1Q9D148_SYMMI</name>
<keyword evidence="1" id="KW-0479">Metal-binding</keyword>
<evidence type="ECO:0000313" key="4">
    <source>
        <dbReference type="EMBL" id="OLP88899.1"/>
    </source>
</evidence>
<keyword evidence="1" id="KW-0863">Zinc-finger</keyword>
<reference evidence="4 5" key="1">
    <citation type="submission" date="2016-02" db="EMBL/GenBank/DDBJ databases">
        <title>Genome analysis of coral dinoflagellate symbionts highlights evolutionary adaptations to a symbiotic lifestyle.</title>
        <authorList>
            <person name="Aranda M."/>
            <person name="Li Y."/>
            <person name="Liew Y.J."/>
            <person name="Baumgarten S."/>
            <person name="Simakov O."/>
            <person name="Wilson M."/>
            <person name="Piel J."/>
            <person name="Ashoor H."/>
            <person name="Bougouffa S."/>
            <person name="Bajic V.B."/>
            <person name="Ryu T."/>
            <person name="Ravasi T."/>
            <person name="Bayer T."/>
            <person name="Micklem G."/>
            <person name="Kim H."/>
            <person name="Bhak J."/>
            <person name="Lajeunesse T.C."/>
            <person name="Voolstra C.R."/>
        </authorList>
    </citation>
    <scope>NUCLEOTIDE SEQUENCE [LARGE SCALE GENOMIC DNA]</scope>
    <source>
        <strain evidence="4 5">CCMP2467</strain>
    </source>
</reference>
<dbReference type="Pfam" id="PF00098">
    <property type="entry name" value="zf-CCHC"/>
    <property type="match status" value="1"/>
</dbReference>
<proteinExistence type="predicted"/>
<dbReference type="GO" id="GO:0008270">
    <property type="term" value="F:zinc ion binding"/>
    <property type="evidence" value="ECO:0007669"/>
    <property type="project" value="UniProtKB-KW"/>
</dbReference>
<feature type="region of interest" description="Disordered" evidence="2">
    <location>
        <begin position="334"/>
        <end position="355"/>
    </location>
</feature>
<dbReference type="Pfam" id="PF07727">
    <property type="entry name" value="RVT_2"/>
    <property type="match status" value="1"/>
</dbReference>
<dbReference type="EMBL" id="LSRX01000788">
    <property type="protein sequence ID" value="OLP88899.1"/>
    <property type="molecule type" value="Genomic_DNA"/>
</dbReference>
<dbReference type="SMART" id="SM00343">
    <property type="entry name" value="ZnF_C2HC"/>
    <property type="match status" value="1"/>
</dbReference>
<keyword evidence="1" id="KW-0862">Zinc</keyword>
<comment type="caution">
    <text evidence="4">The sequence shown here is derived from an EMBL/GenBank/DDBJ whole genome shotgun (WGS) entry which is preliminary data.</text>
</comment>
<dbReference type="SUPFAM" id="SSF56672">
    <property type="entry name" value="DNA/RNA polymerases"/>
    <property type="match status" value="1"/>
</dbReference>
<accession>A0A1Q9D148</accession>